<dbReference type="HOGENOM" id="CLU_773268_0_0_0"/>
<keyword evidence="5" id="KW-1185">Reference proteome</keyword>
<proteinExistence type="predicted"/>
<feature type="transmembrane region" description="Helical" evidence="1">
    <location>
        <begin position="239"/>
        <end position="260"/>
    </location>
</feature>
<evidence type="ECO:0000313" key="4">
    <source>
        <dbReference type="Proteomes" id="UP000000517"/>
    </source>
</evidence>
<dbReference type="STRING" id="59374.FSU_0865"/>
<reference evidence="4" key="2">
    <citation type="submission" date="2010-08" db="EMBL/GenBank/DDBJ databases">
        <title>Complete sequence of Fibrobacter succinogenes subsp. succinogenes S85.</title>
        <authorList>
            <person name="Durkin A.S."/>
            <person name="Nelson K.E."/>
            <person name="Morrison M."/>
            <person name="Forsberg C.W."/>
            <person name="Wilson D.B."/>
            <person name="Russell J.B."/>
            <person name="Cann I.K.O."/>
            <person name="Mackie R.I."/>
            <person name="White B.A."/>
        </authorList>
    </citation>
    <scope>NUCLEOTIDE SEQUENCE [LARGE SCALE GENOMIC DNA]</scope>
    <source>
        <strain evidence="4">ATCC 19169 / S85</strain>
    </source>
</reference>
<evidence type="ECO:0000313" key="5">
    <source>
        <dbReference type="Proteomes" id="UP000001497"/>
    </source>
</evidence>
<reference evidence="2 5" key="1">
    <citation type="submission" date="2009-10" db="EMBL/GenBank/DDBJ databases">
        <title>Complete sequence of Fibrobacter succinogenes subsp. succinogenes S85.</title>
        <authorList>
            <consortium name="US DOE Joint Genome Institute"/>
            <person name="Lucas S."/>
            <person name="Copeland A."/>
            <person name="Lapidus A."/>
            <person name="Glavina del Rio T."/>
            <person name="Tice H."/>
            <person name="Bruce D."/>
            <person name="Goodwin L."/>
            <person name="Pitluck S."/>
            <person name="Chertkov O."/>
            <person name="Detter J.C."/>
            <person name="Han C."/>
            <person name="Tapia R."/>
            <person name="Larimer F."/>
            <person name="Land M."/>
            <person name="Hauser L."/>
            <person name="Kyrpides N."/>
            <person name="Mikhailova N."/>
            <person name="Weimer P.J."/>
            <person name="Stevenson D.M."/>
            <person name="Boyum J."/>
            <person name="Brumm P.I."/>
            <person name="Mead D."/>
        </authorList>
    </citation>
    <scope>NUCLEOTIDE SEQUENCE [LARGE SCALE GENOMIC DNA]</scope>
    <source>
        <strain evidence="5">ATCC 19169 / S85</strain>
        <strain evidence="2">S85</strain>
    </source>
</reference>
<gene>
    <name evidence="2" type="ordered locus">Fisuc_0450</name>
    <name evidence="3" type="ordered locus">FSU_0865</name>
</gene>
<evidence type="ECO:0000313" key="3">
    <source>
        <dbReference type="EMBL" id="ADL24886.1"/>
    </source>
</evidence>
<dbReference type="Proteomes" id="UP000001497">
    <property type="component" value="Chromosome"/>
</dbReference>
<feature type="transmembrane region" description="Helical" evidence="1">
    <location>
        <begin position="94"/>
        <end position="118"/>
    </location>
</feature>
<sequence length="358" mass="41379">MICPKCGDKYEDDMPRCLWCDALNPNFGQVDVQTECSEQFTPELQECQLETVLKQSQDDINGFTFLDKNDELDLAKNPDGYIEYKIARPSLVECILVMFFSIVALLFITVEVLFVVGIESLWPIWLLSSFVLTCAIYICSKTVFAVEWFKGKFILKTFFGPKEFLFNKSFTCCCDESGRGGFSVFLKKGKQTFVLRENAFPDVVKMLCQINGCSTDKTIKAKGAEYITYKPLGRRCSMLTVLWQGIIGLLLTVVCLFNGINGNVDSDWFCCLCLAILFWVEAYRNSKQIFEIRWFKDKFIFCTRYGEKTFSFDKSELQKMKRNDKGFRRFVFEKNGISFVVDEHDFPQVVEMMGKLYD</sequence>
<evidence type="ECO:0000313" key="2">
    <source>
        <dbReference type="EMBL" id="ACX74062.1"/>
    </source>
</evidence>
<name>C9RLB5_FIBSS</name>
<keyword evidence="1" id="KW-0472">Membrane</keyword>
<organism evidence="3 4">
    <name type="scientific">Fibrobacter succinogenes (strain ATCC 19169 / S85)</name>
    <dbReference type="NCBI Taxonomy" id="59374"/>
    <lineage>
        <taxon>Bacteria</taxon>
        <taxon>Pseudomonadati</taxon>
        <taxon>Fibrobacterota</taxon>
        <taxon>Fibrobacteria</taxon>
        <taxon>Fibrobacterales</taxon>
        <taxon>Fibrobacteraceae</taxon>
        <taxon>Fibrobacter</taxon>
    </lineage>
</organism>
<dbReference type="AlphaFoldDB" id="C9RLB5"/>
<dbReference type="RefSeq" id="WP_012820292.1">
    <property type="nucleotide sequence ID" value="NC_013410.1"/>
</dbReference>
<dbReference type="Proteomes" id="UP000000517">
    <property type="component" value="Chromosome"/>
</dbReference>
<accession>C9RLB5</accession>
<dbReference type="KEGG" id="fsc:FSU_0865"/>
<feature type="transmembrane region" description="Helical" evidence="1">
    <location>
        <begin position="124"/>
        <end position="146"/>
    </location>
</feature>
<keyword evidence="1" id="KW-0812">Transmembrane</keyword>
<dbReference type="EMBL" id="CP001792">
    <property type="protein sequence ID" value="ACX74062.1"/>
    <property type="molecule type" value="Genomic_DNA"/>
</dbReference>
<keyword evidence="1" id="KW-1133">Transmembrane helix</keyword>
<dbReference type="OrthoDB" id="9805550at2"/>
<evidence type="ECO:0000256" key="1">
    <source>
        <dbReference type="SAM" id="Phobius"/>
    </source>
</evidence>
<dbReference type="KEGG" id="fsu:Fisuc_0450"/>
<dbReference type="EMBL" id="CP002158">
    <property type="protein sequence ID" value="ADL24886.1"/>
    <property type="molecule type" value="Genomic_DNA"/>
</dbReference>
<reference evidence="3" key="3">
    <citation type="submission" date="2010-08" db="EMBL/GenBank/DDBJ databases">
        <authorList>
            <person name="Durkin A.S."/>
            <person name="Nelson K.E."/>
            <person name="Morrison M."/>
            <person name="Forsberg C.W."/>
            <person name="Wilson D.B."/>
            <person name="Russell J.B."/>
            <person name="Cann I.K.O."/>
            <person name="Mackie R.I."/>
            <person name="White B.A."/>
        </authorList>
    </citation>
    <scope>NUCLEOTIDE SEQUENCE</scope>
    <source>
        <strain evidence="3">S85</strain>
    </source>
</reference>
<feature type="transmembrane region" description="Helical" evidence="1">
    <location>
        <begin position="266"/>
        <end position="283"/>
    </location>
</feature>
<protein>
    <submittedName>
        <fullName evidence="3">Uncharacterized protein</fullName>
    </submittedName>
</protein>